<dbReference type="InterPro" id="IPR040410">
    <property type="entry name" value="UPF0658_Golgi"/>
</dbReference>
<dbReference type="Proteomes" id="UP000278143">
    <property type="component" value="Unassembled WGS sequence"/>
</dbReference>
<sequence>MANSRPILIYHAIFAFAVVFDAVSWWDALLTQNIIQAGSLVLFNLMLVAYTIIQYFQHKGLMDGMTDSTMDHFITESKPLEFALIAAVSTVSVILIALAYPIHNLFSWGFYERLGADVQIRRLNLNYLFLMTLLKLDFFFFISYTVSMVTLVLTHHRLGDTLRIAITLPLSIIIIALGFFGVMRENKPASLAFFVGLVLGIAYLIFEVIFKTLQMGQLDDPYVNSRPFLYFFEAVLLILILLTLGYGIRCYRNYNRGLREAHRQSIRIPAHMAQAGEQGFGSDSGRRRLLNRPQFQDIRPLSNVEID</sequence>
<dbReference type="AlphaFoldDB" id="A0A4P9YWY4"/>
<accession>A0A4P9YWY4</accession>
<evidence type="ECO:0000313" key="3">
    <source>
        <dbReference type="Proteomes" id="UP000278143"/>
    </source>
</evidence>
<keyword evidence="3" id="KW-1185">Reference proteome</keyword>
<evidence type="ECO:0000313" key="2">
    <source>
        <dbReference type="EMBL" id="RKP24378.1"/>
    </source>
</evidence>
<dbReference type="EMBL" id="KZ990259">
    <property type="protein sequence ID" value="RKP24378.1"/>
    <property type="molecule type" value="Genomic_DNA"/>
</dbReference>
<reference evidence="3" key="1">
    <citation type="journal article" date="2018" name="Nat. Microbiol.">
        <title>Leveraging single-cell genomics to expand the fungal tree of life.</title>
        <authorList>
            <person name="Ahrendt S.R."/>
            <person name="Quandt C.A."/>
            <person name="Ciobanu D."/>
            <person name="Clum A."/>
            <person name="Salamov A."/>
            <person name="Andreopoulos B."/>
            <person name="Cheng J.F."/>
            <person name="Woyke T."/>
            <person name="Pelin A."/>
            <person name="Henrissat B."/>
            <person name="Reynolds N.K."/>
            <person name="Benny G.L."/>
            <person name="Smith M.E."/>
            <person name="James T.Y."/>
            <person name="Grigoriev I.V."/>
        </authorList>
    </citation>
    <scope>NUCLEOTIDE SEQUENCE [LARGE SCALE GENOMIC DNA]</scope>
    <source>
        <strain evidence="3">Benny S71-1</strain>
    </source>
</reference>
<feature type="transmembrane region" description="Helical" evidence="1">
    <location>
        <begin position="227"/>
        <end position="248"/>
    </location>
</feature>
<feature type="transmembrane region" description="Helical" evidence="1">
    <location>
        <begin position="189"/>
        <end position="206"/>
    </location>
</feature>
<proteinExistence type="predicted"/>
<dbReference type="PANTHER" id="PTHR34391">
    <property type="entry name" value="UPF0658 GOLGI APPARATUS MEMBRANE PROTEIN C1952.10C-RELATED"/>
    <property type="match status" value="1"/>
</dbReference>
<feature type="transmembrane region" description="Helical" evidence="1">
    <location>
        <begin position="127"/>
        <end position="152"/>
    </location>
</feature>
<dbReference type="GO" id="GO:0005794">
    <property type="term" value="C:Golgi apparatus"/>
    <property type="evidence" value="ECO:0007669"/>
    <property type="project" value="TreeGrafter"/>
</dbReference>
<feature type="transmembrane region" description="Helical" evidence="1">
    <location>
        <begin position="7"/>
        <end position="28"/>
    </location>
</feature>
<name>A0A4P9YWY4_9FUNG</name>
<organism evidence="2 3">
    <name type="scientific">Syncephalis pseudoplumigaleata</name>
    <dbReference type="NCBI Taxonomy" id="1712513"/>
    <lineage>
        <taxon>Eukaryota</taxon>
        <taxon>Fungi</taxon>
        <taxon>Fungi incertae sedis</taxon>
        <taxon>Zoopagomycota</taxon>
        <taxon>Zoopagomycotina</taxon>
        <taxon>Zoopagomycetes</taxon>
        <taxon>Zoopagales</taxon>
        <taxon>Piptocephalidaceae</taxon>
        <taxon>Syncephalis</taxon>
    </lineage>
</organism>
<dbReference type="OrthoDB" id="2448307at2759"/>
<dbReference type="PANTHER" id="PTHR34391:SF1">
    <property type="entry name" value="UPF0658 GOLGI APPARATUS MEMBRANE PROTEIN C1952.10C-RELATED"/>
    <property type="match status" value="1"/>
</dbReference>
<keyword evidence="1" id="KW-0472">Membrane</keyword>
<gene>
    <name evidence="2" type="ORF">SYNPS1DRAFT_17303</name>
</gene>
<feature type="transmembrane region" description="Helical" evidence="1">
    <location>
        <begin position="164"/>
        <end position="183"/>
    </location>
</feature>
<feature type="transmembrane region" description="Helical" evidence="1">
    <location>
        <begin position="34"/>
        <end position="56"/>
    </location>
</feature>
<evidence type="ECO:0000256" key="1">
    <source>
        <dbReference type="SAM" id="Phobius"/>
    </source>
</evidence>
<protein>
    <submittedName>
        <fullName evidence="2">Uncharacterized protein</fullName>
    </submittedName>
</protein>
<keyword evidence="1" id="KW-0812">Transmembrane</keyword>
<keyword evidence="1" id="KW-1133">Transmembrane helix</keyword>